<dbReference type="Gene3D" id="3.40.50.720">
    <property type="entry name" value="NAD(P)-binding Rossmann-like Domain"/>
    <property type="match status" value="1"/>
</dbReference>
<evidence type="ECO:0000313" key="5">
    <source>
        <dbReference type="EMBL" id="KAK4494494.1"/>
    </source>
</evidence>
<dbReference type="Proteomes" id="UP001305779">
    <property type="component" value="Unassembled WGS sequence"/>
</dbReference>
<sequence>MASTTVSPDNNTTVPATTTSTPTVDAVDKTDKPRTRVCDLPQELYDIIYAHVFTVPQFTVITIKNDYKPPPVLQVSHATRRHLLLRYCLLNKFSVQPEDFATWYLAQPPKWRTEMDVRDSRRDGMGERSSKTVVVTGASGGIGRATAVSFAKAGAAKIALLGRRQEALEKTRKAVEAVDSKTQTSLHICDSTDADAIQRAANTVGSWDVLVLNAGVSPEGTSVQSADLTAWWSVFETNVKGTVITAQAFLPHADLQSSPSIISVNAALPFTPNFPVWAGKSAYNGSKIALASVMHHLAQENPSINVVSVHPGIVDTDMMSIIEEQKKYMKSVGLLDEPELPADFFVWLSTFEAGKACSGKFVFANWDVEELMEKLKKEEEGSEVLTLKLDGWPFISS</sequence>
<keyword evidence="6" id="KW-1185">Reference proteome</keyword>
<dbReference type="SMART" id="SM00822">
    <property type="entry name" value="PKS_KR"/>
    <property type="match status" value="1"/>
</dbReference>
<dbReference type="InterPro" id="IPR057326">
    <property type="entry name" value="KR_dom"/>
</dbReference>
<comment type="caution">
    <text evidence="5">The sequence shown here is derived from an EMBL/GenBank/DDBJ whole genome shotgun (WGS) entry which is preliminary data.</text>
</comment>
<evidence type="ECO:0000313" key="6">
    <source>
        <dbReference type="Proteomes" id="UP001305779"/>
    </source>
</evidence>
<dbReference type="PRINTS" id="PR00081">
    <property type="entry name" value="GDHRDH"/>
</dbReference>
<dbReference type="PANTHER" id="PTHR44196">
    <property type="entry name" value="DEHYDROGENASE/REDUCTASE SDR FAMILY MEMBER 7B"/>
    <property type="match status" value="1"/>
</dbReference>
<feature type="compositionally biased region" description="Low complexity" evidence="3">
    <location>
        <begin position="8"/>
        <end position="25"/>
    </location>
</feature>
<dbReference type="SUPFAM" id="SSF51735">
    <property type="entry name" value="NAD(P)-binding Rossmann-fold domains"/>
    <property type="match status" value="1"/>
</dbReference>
<feature type="domain" description="Ketoreductase" evidence="4">
    <location>
        <begin position="131"/>
        <end position="316"/>
    </location>
</feature>
<accession>A0ABR0DZB2</accession>
<keyword evidence="2" id="KW-0560">Oxidoreductase</keyword>
<proteinExistence type="inferred from homology"/>
<dbReference type="CDD" id="cd05233">
    <property type="entry name" value="SDR_c"/>
    <property type="match status" value="1"/>
</dbReference>
<dbReference type="Pfam" id="PF00106">
    <property type="entry name" value="adh_short"/>
    <property type="match status" value="1"/>
</dbReference>
<evidence type="ECO:0000256" key="3">
    <source>
        <dbReference type="SAM" id="MobiDB-lite"/>
    </source>
</evidence>
<comment type="similarity">
    <text evidence="1">Belongs to the short-chain dehydrogenases/reductases (SDR) family.</text>
</comment>
<dbReference type="EMBL" id="JAXOVC010000014">
    <property type="protein sequence ID" value="KAK4494494.1"/>
    <property type="molecule type" value="Genomic_DNA"/>
</dbReference>
<gene>
    <name evidence="5" type="ORF">PRZ48_014792</name>
</gene>
<name>A0ABR0DZB2_ZASCE</name>
<evidence type="ECO:0000259" key="4">
    <source>
        <dbReference type="SMART" id="SM00822"/>
    </source>
</evidence>
<organism evidence="5 6">
    <name type="scientific">Zasmidium cellare</name>
    <name type="common">Wine cellar mold</name>
    <name type="synonym">Racodium cellare</name>
    <dbReference type="NCBI Taxonomy" id="395010"/>
    <lineage>
        <taxon>Eukaryota</taxon>
        <taxon>Fungi</taxon>
        <taxon>Dikarya</taxon>
        <taxon>Ascomycota</taxon>
        <taxon>Pezizomycotina</taxon>
        <taxon>Dothideomycetes</taxon>
        <taxon>Dothideomycetidae</taxon>
        <taxon>Mycosphaerellales</taxon>
        <taxon>Mycosphaerellaceae</taxon>
        <taxon>Zasmidium</taxon>
    </lineage>
</organism>
<dbReference type="InterPro" id="IPR036291">
    <property type="entry name" value="NAD(P)-bd_dom_sf"/>
</dbReference>
<evidence type="ECO:0000256" key="1">
    <source>
        <dbReference type="ARBA" id="ARBA00006484"/>
    </source>
</evidence>
<evidence type="ECO:0000256" key="2">
    <source>
        <dbReference type="ARBA" id="ARBA00023002"/>
    </source>
</evidence>
<dbReference type="InterPro" id="IPR002347">
    <property type="entry name" value="SDR_fam"/>
</dbReference>
<protein>
    <recommendedName>
        <fullName evidence="4">Ketoreductase domain-containing protein</fullName>
    </recommendedName>
</protein>
<feature type="region of interest" description="Disordered" evidence="3">
    <location>
        <begin position="1"/>
        <end position="28"/>
    </location>
</feature>
<reference evidence="5 6" key="1">
    <citation type="journal article" date="2023" name="G3 (Bethesda)">
        <title>A chromosome-level genome assembly of Zasmidium syzygii isolated from banana leaves.</title>
        <authorList>
            <person name="van Westerhoven A.C."/>
            <person name="Mehrabi R."/>
            <person name="Talebi R."/>
            <person name="Steentjes M.B.F."/>
            <person name="Corcolon B."/>
            <person name="Chong P.A."/>
            <person name="Kema G.H.J."/>
            <person name="Seidl M.F."/>
        </authorList>
    </citation>
    <scope>NUCLEOTIDE SEQUENCE [LARGE SCALE GENOMIC DNA]</scope>
    <source>
        <strain evidence="5 6">P124</strain>
    </source>
</reference>
<dbReference type="PANTHER" id="PTHR44196:SF1">
    <property type="entry name" value="DEHYDROGENASE_REDUCTASE SDR FAMILY MEMBER 7B"/>
    <property type="match status" value="1"/>
</dbReference>